<dbReference type="AlphaFoldDB" id="A0A310S6K1"/>
<protein>
    <submittedName>
        <fullName evidence="1">Uncharacterized protein</fullName>
    </submittedName>
</protein>
<organism evidence="1 2">
    <name type="scientific">Eufriesea mexicana</name>
    <dbReference type="NCBI Taxonomy" id="516756"/>
    <lineage>
        <taxon>Eukaryota</taxon>
        <taxon>Metazoa</taxon>
        <taxon>Ecdysozoa</taxon>
        <taxon>Arthropoda</taxon>
        <taxon>Hexapoda</taxon>
        <taxon>Insecta</taxon>
        <taxon>Pterygota</taxon>
        <taxon>Neoptera</taxon>
        <taxon>Endopterygota</taxon>
        <taxon>Hymenoptera</taxon>
        <taxon>Apocrita</taxon>
        <taxon>Aculeata</taxon>
        <taxon>Apoidea</taxon>
        <taxon>Anthophila</taxon>
        <taxon>Apidae</taxon>
        <taxon>Eufriesea</taxon>
    </lineage>
</organism>
<gene>
    <name evidence="1" type="ORF">WN48_10437</name>
</gene>
<reference evidence="1 2" key="1">
    <citation type="submission" date="2015-07" db="EMBL/GenBank/DDBJ databases">
        <title>The genome of Eufriesea mexicana.</title>
        <authorList>
            <person name="Pan H."/>
            <person name="Kapheim K."/>
        </authorList>
    </citation>
    <scope>NUCLEOTIDE SEQUENCE [LARGE SCALE GENOMIC DNA]</scope>
    <source>
        <strain evidence="1">0111107269</strain>
        <tissue evidence="1">Whole body</tissue>
    </source>
</reference>
<name>A0A310S6K1_9HYME</name>
<dbReference type="Proteomes" id="UP000250275">
    <property type="component" value="Unassembled WGS sequence"/>
</dbReference>
<evidence type="ECO:0000313" key="2">
    <source>
        <dbReference type="Proteomes" id="UP000250275"/>
    </source>
</evidence>
<keyword evidence="2" id="KW-1185">Reference proteome</keyword>
<sequence length="68" mass="7695">MQKGATSSGCISASLTVYELIRALHRDYNGVRAFIDARVSAQPCVCLRGLNKSIKLIWRLLLNYTYFQ</sequence>
<proteinExistence type="predicted"/>
<dbReference type="EMBL" id="KQ767728">
    <property type="protein sequence ID" value="OAD53334.1"/>
    <property type="molecule type" value="Genomic_DNA"/>
</dbReference>
<accession>A0A310S6K1</accession>
<evidence type="ECO:0000313" key="1">
    <source>
        <dbReference type="EMBL" id="OAD53334.1"/>
    </source>
</evidence>